<organism evidence="7 8">
    <name type="scientific">Fluviicoccus keumensis</name>
    <dbReference type="NCBI Taxonomy" id="1435465"/>
    <lineage>
        <taxon>Bacteria</taxon>
        <taxon>Pseudomonadati</taxon>
        <taxon>Pseudomonadota</taxon>
        <taxon>Gammaproteobacteria</taxon>
        <taxon>Moraxellales</taxon>
        <taxon>Moraxellaceae</taxon>
        <taxon>Fluviicoccus</taxon>
    </lineage>
</organism>
<dbReference type="EMBL" id="SHKX01000011">
    <property type="protein sequence ID" value="RZU46762.1"/>
    <property type="molecule type" value="Genomic_DNA"/>
</dbReference>
<comment type="caution">
    <text evidence="7">The sequence shown here is derived from an EMBL/GenBank/DDBJ whole genome shotgun (WGS) entry which is preliminary data.</text>
</comment>
<comment type="subcellular location">
    <subcellularLocation>
        <location evidence="1">Membrane</location>
        <topology evidence="1">Multi-pass membrane protein</topology>
    </subcellularLocation>
</comment>
<keyword evidence="5 6" id="KW-0472">Membrane</keyword>
<evidence type="ECO:0000256" key="1">
    <source>
        <dbReference type="ARBA" id="ARBA00004141"/>
    </source>
</evidence>
<feature type="transmembrane region" description="Helical" evidence="6">
    <location>
        <begin position="320"/>
        <end position="340"/>
    </location>
</feature>
<keyword evidence="3 6" id="KW-0812">Transmembrane</keyword>
<feature type="transmembrane region" description="Helical" evidence="6">
    <location>
        <begin position="84"/>
        <end position="103"/>
    </location>
</feature>
<name>A0A4Q7Z8B5_9GAMM</name>
<dbReference type="OrthoDB" id="9779554at2"/>
<dbReference type="InterPro" id="IPR001204">
    <property type="entry name" value="Phos_transporter"/>
</dbReference>
<keyword evidence="4 6" id="KW-1133">Transmembrane helix</keyword>
<proteinExistence type="predicted"/>
<gene>
    <name evidence="7" type="ORF">EV700_1143</name>
</gene>
<feature type="transmembrane region" description="Helical" evidence="6">
    <location>
        <begin position="138"/>
        <end position="165"/>
    </location>
</feature>
<evidence type="ECO:0000313" key="7">
    <source>
        <dbReference type="EMBL" id="RZU46762.1"/>
    </source>
</evidence>
<evidence type="ECO:0000256" key="5">
    <source>
        <dbReference type="ARBA" id="ARBA00023136"/>
    </source>
</evidence>
<keyword evidence="2" id="KW-0813">Transport</keyword>
<dbReference type="GO" id="GO:0005315">
    <property type="term" value="F:phosphate transmembrane transporter activity"/>
    <property type="evidence" value="ECO:0007669"/>
    <property type="project" value="InterPro"/>
</dbReference>
<feature type="transmembrane region" description="Helical" evidence="6">
    <location>
        <begin position="274"/>
        <end position="300"/>
    </location>
</feature>
<reference evidence="7 8" key="1">
    <citation type="submission" date="2019-02" db="EMBL/GenBank/DDBJ databases">
        <title>Genomic Encyclopedia of Type Strains, Phase IV (KMG-IV): sequencing the most valuable type-strain genomes for metagenomic binning, comparative biology and taxonomic classification.</title>
        <authorList>
            <person name="Goeker M."/>
        </authorList>
    </citation>
    <scope>NUCLEOTIDE SEQUENCE [LARGE SCALE GENOMIC DNA]</scope>
    <source>
        <strain evidence="7 8">DSM 105135</strain>
    </source>
</reference>
<evidence type="ECO:0000256" key="2">
    <source>
        <dbReference type="ARBA" id="ARBA00022448"/>
    </source>
</evidence>
<dbReference type="GO" id="GO:0016020">
    <property type="term" value="C:membrane"/>
    <property type="evidence" value="ECO:0007669"/>
    <property type="project" value="UniProtKB-SubCell"/>
</dbReference>
<sequence>MDAMQISFGVVLLLILLALAFDFMNGFHDSANSIATVVSTGVLKPQTAVLFAAFFNFVAYFLFPLKVAATIGKGTIDPAIVDHYVIFGALVGAVAWNFITWYFGIPSSSSHALIGGLCGAAIAKAGTGAVISSGLIKIVTFIVVSPLLGFLFGSLLMVMVGWIFFKTSTKKVDKYFRKLQLVSAALYSLGHGGNDAQKTAGIIWMLLIAATASSAHVLPHWMEARPDHLPGWIVIMCYVTIGLGTMFGGWRIVKTMGQKITKLKPVGGFCAETGGAITLFLATSMGVPVSTTHTITGAIVGVGSTNRMSAVRWGVAGNIVWAWILTIPASAAIAAVAWWVGRLIL</sequence>
<dbReference type="AlphaFoldDB" id="A0A4Q7Z8B5"/>
<dbReference type="GO" id="GO:0035435">
    <property type="term" value="P:phosphate ion transmembrane transport"/>
    <property type="evidence" value="ECO:0007669"/>
    <property type="project" value="TreeGrafter"/>
</dbReference>
<evidence type="ECO:0000256" key="3">
    <source>
        <dbReference type="ARBA" id="ARBA00022692"/>
    </source>
</evidence>
<feature type="transmembrane region" description="Helical" evidence="6">
    <location>
        <begin position="49"/>
        <end position="72"/>
    </location>
</feature>
<feature type="transmembrane region" description="Helical" evidence="6">
    <location>
        <begin position="201"/>
        <end position="219"/>
    </location>
</feature>
<accession>A0A4Q7Z8B5</accession>
<evidence type="ECO:0000256" key="6">
    <source>
        <dbReference type="SAM" id="Phobius"/>
    </source>
</evidence>
<dbReference type="PANTHER" id="PTHR11101">
    <property type="entry name" value="PHOSPHATE TRANSPORTER"/>
    <property type="match status" value="1"/>
</dbReference>
<keyword evidence="8" id="KW-1185">Reference proteome</keyword>
<evidence type="ECO:0000313" key="8">
    <source>
        <dbReference type="Proteomes" id="UP000292423"/>
    </source>
</evidence>
<dbReference type="PANTHER" id="PTHR11101:SF80">
    <property type="entry name" value="PHOSPHATE TRANSPORTER"/>
    <property type="match status" value="1"/>
</dbReference>
<dbReference type="Pfam" id="PF01384">
    <property type="entry name" value="PHO4"/>
    <property type="match status" value="1"/>
</dbReference>
<protein>
    <submittedName>
        <fullName evidence="7">PiT family inorganic phosphate transporter</fullName>
    </submittedName>
</protein>
<evidence type="ECO:0000256" key="4">
    <source>
        <dbReference type="ARBA" id="ARBA00022989"/>
    </source>
</evidence>
<dbReference type="Proteomes" id="UP000292423">
    <property type="component" value="Unassembled WGS sequence"/>
</dbReference>
<feature type="transmembrane region" description="Helical" evidence="6">
    <location>
        <begin position="231"/>
        <end position="253"/>
    </location>
</feature>
<dbReference type="RefSeq" id="WP_130411655.1">
    <property type="nucleotide sequence ID" value="NZ_SHKX01000011.1"/>
</dbReference>